<name>A0A2Z2KY07_9BACL</name>
<dbReference type="OrthoDB" id="137129at2"/>
<evidence type="ECO:0000313" key="3">
    <source>
        <dbReference type="Proteomes" id="UP000249890"/>
    </source>
</evidence>
<evidence type="ECO:0000256" key="1">
    <source>
        <dbReference type="ARBA" id="ARBA00009820"/>
    </source>
</evidence>
<evidence type="ECO:0000313" key="2">
    <source>
        <dbReference type="EMBL" id="ASA25238.1"/>
    </source>
</evidence>
<organism evidence="2 3">
    <name type="scientific">Paenibacillus donghaensis</name>
    <dbReference type="NCBI Taxonomy" id="414771"/>
    <lineage>
        <taxon>Bacteria</taxon>
        <taxon>Bacillati</taxon>
        <taxon>Bacillota</taxon>
        <taxon>Bacilli</taxon>
        <taxon>Bacillales</taxon>
        <taxon>Paenibacillaceae</taxon>
        <taxon>Paenibacillus</taxon>
    </lineage>
</organism>
<gene>
    <name evidence="2" type="ORF">B9T62_33610</name>
</gene>
<dbReference type="KEGG" id="pdh:B9T62_33610"/>
<dbReference type="EMBL" id="CP021780">
    <property type="protein sequence ID" value="ASA25238.1"/>
    <property type="molecule type" value="Genomic_DNA"/>
</dbReference>
<dbReference type="PANTHER" id="PTHR36842">
    <property type="entry name" value="PROTEIN TOLB HOMOLOG"/>
    <property type="match status" value="1"/>
</dbReference>
<proteinExistence type="inferred from homology"/>
<evidence type="ECO:0008006" key="4">
    <source>
        <dbReference type="Google" id="ProtNLM"/>
    </source>
</evidence>
<dbReference type="Proteomes" id="UP000249890">
    <property type="component" value="Chromosome"/>
</dbReference>
<reference evidence="2 3" key="1">
    <citation type="submission" date="2017-06" db="EMBL/GenBank/DDBJ databases">
        <title>Complete genome sequence of Paenibacillus donghaensis KCTC 13049T isolated from East Sea sediment, South Korea.</title>
        <authorList>
            <person name="Jung B.K."/>
            <person name="Hong S.-J."/>
            <person name="Shin J.-H."/>
        </authorList>
    </citation>
    <scope>NUCLEOTIDE SEQUENCE [LARGE SCALE GENOMIC DNA]</scope>
    <source>
        <strain evidence="2 3">KCTC 13049</strain>
    </source>
</reference>
<dbReference type="PROSITE" id="PS51257">
    <property type="entry name" value="PROKAR_LIPOPROTEIN"/>
    <property type="match status" value="1"/>
</dbReference>
<protein>
    <recommendedName>
        <fullName evidence="4">Dipeptidylpeptidase IV N-terminal domain-containing protein</fullName>
    </recommendedName>
</protein>
<dbReference type="AlphaFoldDB" id="A0A2Z2KY07"/>
<dbReference type="InterPro" id="IPR011042">
    <property type="entry name" value="6-blade_b-propeller_TolB-like"/>
</dbReference>
<comment type="similarity">
    <text evidence="1">Belongs to the TolB family.</text>
</comment>
<dbReference type="Pfam" id="PF07676">
    <property type="entry name" value="PD40"/>
    <property type="match status" value="1"/>
</dbReference>
<accession>A0A2Z2KY07</accession>
<dbReference type="InterPro" id="IPR011659">
    <property type="entry name" value="WD40"/>
</dbReference>
<sequence length="371" mass="40708">MKISTTGIYSATAWIALGLVVLLISGCGTKDTEARQVVQKDGTAITVLDNTAESVYTSLKLERIDRIDELRGMDWIDEDTLVVSRENRQLNPETIEGEARYPRNLYRYELASASQSALVEGDHTYGSAQFSPDKRHMFYMELYESTGMGYIMDMASGQSVKLDDKEFMMDEGVWADDAHVIYSDMEGAVKRADLKGASEAILQVEGARAQGAVQSGNVIYYIVGGEAGQQLFAWDGDTKTTAMLSENVTSVLPSPDGSRLALHKRIGPGKVELLLSDAEGKTLSTVASGMQVFGTNWSPDGSKLAYAVSENGDQYRFFIMELETGEQTEVLGNNDVSDQLQWSPSGKKLMIPTGELKDNVYKSTTYIINLS</sequence>
<dbReference type="Gene3D" id="2.120.10.30">
    <property type="entry name" value="TolB, C-terminal domain"/>
    <property type="match status" value="2"/>
</dbReference>
<keyword evidence="3" id="KW-1185">Reference proteome</keyword>
<dbReference type="RefSeq" id="WP_087919203.1">
    <property type="nucleotide sequence ID" value="NZ_CP021780.1"/>
</dbReference>
<dbReference type="PANTHER" id="PTHR36842:SF1">
    <property type="entry name" value="PROTEIN TOLB"/>
    <property type="match status" value="1"/>
</dbReference>
<dbReference type="SUPFAM" id="SSF82171">
    <property type="entry name" value="DPP6 N-terminal domain-like"/>
    <property type="match status" value="1"/>
</dbReference>